<sequence>MSHLQSLTRSLPLARSRASSRVALLTLTNHHHHHQLQYSTATQTSARPKILDPAAAGFDANPRDVEKHNREFEHRGEGGPPGKVSEGKSAAVKKPGPKIHNTAGVFDGEKRDVERHNREFRERHDRGE</sequence>
<evidence type="ECO:0000313" key="9">
    <source>
        <dbReference type="Proteomes" id="UP000614610"/>
    </source>
</evidence>
<dbReference type="Proteomes" id="UP000483672">
    <property type="component" value="Unassembled WGS sequence"/>
</dbReference>
<dbReference type="EMBL" id="WIPF01000039">
    <property type="protein sequence ID" value="KAF3222558.1"/>
    <property type="molecule type" value="Genomic_DNA"/>
</dbReference>
<name>A0A6G1LRS5_ORBOL</name>
<dbReference type="AlphaFoldDB" id="A0A6G1LRS5"/>
<evidence type="ECO:0000313" key="5">
    <source>
        <dbReference type="EMBL" id="KAF3222558.1"/>
    </source>
</evidence>
<dbReference type="EMBL" id="WIWS01000045">
    <property type="protein sequence ID" value="KAF3217476.1"/>
    <property type="molecule type" value="Genomic_DNA"/>
</dbReference>
<feature type="region of interest" description="Disordered" evidence="1">
    <location>
        <begin position="30"/>
        <end position="128"/>
    </location>
</feature>
<dbReference type="EMBL" id="WIWT01000139">
    <property type="protein sequence ID" value="KAF3198152.1"/>
    <property type="molecule type" value="Genomic_DNA"/>
</dbReference>
<evidence type="ECO:0000313" key="6">
    <source>
        <dbReference type="Proteomes" id="UP000472727"/>
    </source>
</evidence>
<dbReference type="Proteomes" id="UP000479691">
    <property type="component" value="Unassembled WGS sequence"/>
</dbReference>
<evidence type="ECO:0000313" key="4">
    <source>
        <dbReference type="EMBL" id="KAF3217476.1"/>
    </source>
</evidence>
<evidence type="ECO:0000313" key="2">
    <source>
        <dbReference type="EMBL" id="KAF3160050.1"/>
    </source>
</evidence>
<dbReference type="EMBL" id="JAABOE010000173">
    <property type="protein sequence ID" value="KAF3160050.1"/>
    <property type="molecule type" value="Genomic_DNA"/>
</dbReference>
<accession>A0A6G1LRS5</accession>
<protein>
    <submittedName>
        <fullName evidence="3">Uncharacterized protein</fullName>
    </submittedName>
</protein>
<organism evidence="3 9">
    <name type="scientific">Orbilia oligospora</name>
    <name type="common">Nematode-trapping fungus</name>
    <name type="synonym">Arthrobotrys oligospora</name>
    <dbReference type="NCBI Taxonomy" id="2813651"/>
    <lineage>
        <taxon>Eukaryota</taxon>
        <taxon>Fungi</taxon>
        <taxon>Dikarya</taxon>
        <taxon>Ascomycota</taxon>
        <taxon>Pezizomycotina</taxon>
        <taxon>Orbiliomycetes</taxon>
        <taxon>Orbiliales</taxon>
        <taxon>Orbiliaceae</taxon>
        <taxon>Orbilia</taxon>
    </lineage>
</organism>
<feature type="compositionally biased region" description="Basic and acidic residues" evidence="1">
    <location>
        <begin position="107"/>
        <end position="128"/>
    </location>
</feature>
<gene>
    <name evidence="4" type="ORF">TWF106_007981</name>
    <name evidence="5" type="ORF">TWF191_006642</name>
    <name evidence="3" type="ORF">TWF679_002221</name>
    <name evidence="2" type="ORF">TWF788_003405</name>
</gene>
<evidence type="ECO:0000313" key="3">
    <source>
        <dbReference type="EMBL" id="KAF3198152.1"/>
    </source>
</evidence>
<reference evidence="6 7" key="1">
    <citation type="submission" date="2019-06" db="EMBL/GenBank/DDBJ databases">
        <authorList>
            <person name="Palmer J.M."/>
        </authorList>
    </citation>
    <scope>NUCLEOTIDE SEQUENCE</scope>
    <source>
        <strain evidence="4 6">TWF106</strain>
        <strain evidence="5 8">TWF191</strain>
        <strain evidence="3">TWF679</strain>
        <strain evidence="2 7">TWF788</strain>
    </source>
</reference>
<dbReference type="Proteomes" id="UP000614610">
    <property type="component" value="Unassembled WGS sequence"/>
</dbReference>
<proteinExistence type="predicted"/>
<comment type="caution">
    <text evidence="3">The sequence shown here is derived from an EMBL/GenBank/DDBJ whole genome shotgun (WGS) entry which is preliminary data.</text>
</comment>
<feature type="compositionally biased region" description="Basic and acidic residues" evidence="1">
    <location>
        <begin position="61"/>
        <end position="77"/>
    </location>
</feature>
<dbReference type="Proteomes" id="UP000472727">
    <property type="component" value="Unassembled WGS sequence"/>
</dbReference>
<evidence type="ECO:0000313" key="7">
    <source>
        <dbReference type="Proteomes" id="UP000479691"/>
    </source>
</evidence>
<evidence type="ECO:0000256" key="1">
    <source>
        <dbReference type="SAM" id="MobiDB-lite"/>
    </source>
</evidence>
<evidence type="ECO:0000313" key="8">
    <source>
        <dbReference type="Proteomes" id="UP000483672"/>
    </source>
</evidence>
<dbReference type="OrthoDB" id="5334244at2759"/>